<evidence type="ECO:0000256" key="7">
    <source>
        <dbReference type="ARBA" id="ARBA00023145"/>
    </source>
</evidence>
<dbReference type="InterPro" id="IPR036852">
    <property type="entry name" value="Peptidase_S8/S53_dom_sf"/>
</dbReference>
<organism evidence="10 11">
    <name type="scientific">Arthrobacter wenxiniae</name>
    <dbReference type="NCBI Taxonomy" id="2713570"/>
    <lineage>
        <taxon>Bacteria</taxon>
        <taxon>Bacillati</taxon>
        <taxon>Actinomycetota</taxon>
        <taxon>Actinomycetes</taxon>
        <taxon>Micrococcales</taxon>
        <taxon>Micrococcaceae</taxon>
        <taxon>Arthrobacter</taxon>
    </lineage>
</organism>
<evidence type="ECO:0000256" key="3">
    <source>
        <dbReference type="ARBA" id="ARBA00022723"/>
    </source>
</evidence>
<dbReference type="AlphaFoldDB" id="A0A7Y7IIT9"/>
<comment type="caution">
    <text evidence="10">The sequence shown here is derived from an EMBL/GenBank/DDBJ whole genome shotgun (WGS) entry which is preliminary data.</text>
</comment>
<dbReference type="InterPro" id="IPR015366">
    <property type="entry name" value="S53_propep"/>
</dbReference>
<reference evidence="10 11" key="1">
    <citation type="submission" date="2020-02" db="EMBL/GenBank/DDBJ databases">
        <title>Genome sequence of strain AETb3-4.</title>
        <authorList>
            <person name="Gao J."/>
            <person name="Zhang X."/>
        </authorList>
    </citation>
    <scope>NUCLEOTIDE SEQUENCE [LARGE SCALE GENOMIC DNA]</scope>
    <source>
        <strain evidence="10 11">AETb3-4</strain>
    </source>
</reference>
<dbReference type="PANTHER" id="PTHR14218">
    <property type="entry name" value="PROTEASE S8 TRIPEPTIDYL PEPTIDASE I CLN2"/>
    <property type="match status" value="1"/>
</dbReference>
<dbReference type="GO" id="GO:0046872">
    <property type="term" value="F:metal ion binding"/>
    <property type="evidence" value="ECO:0007669"/>
    <property type="project" value="UniProtKB-KW"/>
</dbReference>
<evidence type="ECO:0000256" key="5">
    <source>
        <dbReference type="ARBA" id="ARBA00022825"/>
    </source>
</evidence>
<evidence type="ECO:0000256" key="2">
    <source>
        <dbReference type="ARBA" id="ARBA00022670"/>
    </source>
</evidence>
<keyword evidence="4" id="KW-0378">Hydrolase</keyword>
<name>A0A7Y7IIT9_9MICC</name>
<keyword evidence="6" id="KW-0106">Calcium</keyword>
<sequence length="627" mass="63777">MVVVAAVVAAVTGAGAANAAPPSKPIPNSSPSWLAHGKNLGAASPNAHVSVRVYLAPNGGLAALQAAAKSASSSHQFLTPAQYHAQFDTKASTVSDVSSWLSGAGLQVKGVAGQRYLEVTGSVAAANKAFGVTIANFSHDGLSVQAPTGPATAPDSVASAIIAVSGLDTTVSIVEPRTQKPSPPSAGFRNAPVCSHWYGDQSPTTLPTPDGTALPRFNGATLPYAPCGYTGPQLRNAYESGAAAGLDGRGVTVAITDAYASPTIEADANRYATDTGDKPFTKGQLTQSLPRTFTQVNSNSSPRQCNASGWYGEETLDVEAVHAMAPAANIRYYAGASCQDSDLLDTFSRINDEGVATIVTNSWGGVGDMVKTPLLLAYETAFLQGAVEGISYAFSTGDSGDEAAALGSPQTDYPASDPFVTGVGGTSTAITPAGVIGETGWQTTKYSLANGAWAQSVPFLYGGGGGYSSNFAEPDYQLSAGIHSPNGGRALPDVSMDADPTTGMLVGQTQSFPGGAAYDTYRIGGTSLASPLFAGMTALKIQASGHGLGLLNPTIYADHSGFHDVTGAGIDAGNIRVDFVNGVDASNGYTYSVRSFNTANTSLSVGSGWDSETGWGSARAGWLAPAP</sequence>
<keyword evidence="8" id="KW-0732">Signal</keyword>
<dbReference type="SUPFAM" id="SSF52743">
    <property type="entry name" value="Subtilisin-like"/>
    <property type="match status" value="1"/>
</dbReference>
<dbReference type="InterPro" id="IPR050819">
    <property type="entry name" value="Tripeptidyl-peptidase_I"/>
</dbReference>
<comment type="cofactor">
    <cofactor evidence="1">
        <name>Ca(2+)</name>
        <dbReference type="ChEBI" id="CHEBI:29108"/>
    </cofactor>
</comment>
<evidence type="ECO:0000313" key="10">
    <source>
        <dbReference type="EMBL" id="NVM95910.1"/>
    </source>
</evidence>
<evidence type="ECO:0000256" key="1">
    <source>
        <dbReference type="ARBA" id="ARBA00001913"/>
    </source>
</evidence>
<dbReference type="SUPFAM" id="SSF54897">
    <property type="entry name" value="Protease propeptides/inhibitors"/>
    <property type="match status" value="1"/>
</dbReference>
<keyword evidence="7" id="KW-0865">Zymogen</keyword>
<evidence type="ECO:0000256" key="4">
    <source>
        <dbReference type="ARBA" id="ARBA00022801"/>
    </source>
</evidence>
<dbReference type="GO" id="GO:0006508">
    <property type="term" value="P:proteolysis"/>
    <property type="evidence" value="ECO:0007669"/>
    <property type="project" value="UniProtKB-KW"/>
</dbReference>
<proteinExistence type="predicted"/>
<feature type="chain" id="PRO_5031418807" evidence="8">
    <location>
        <begin position="20"/>
        <end position="627"/>
    </location>
</feature>
<evidence type="ECO:0000259" key="9">
    <source>
        <dbReference type="PROSITE" id="PS51695"/>
    </source>
</evidence>
<dbReference type="SMART" id="SM00944">
    <property type="entry name" value="Pro-kuma_activ"/>
    <property type="match status" value="1"/>
</dbReference>
<dbReference type="Proteomes" id="UP000543556">
    <property type="component" value="Unassembled WGS sequence"/>
</dbReference>
<dbReference type="EMBL" id="JAAMFM010000021">
    <property type="protein sequence ID" value="NVM95910.1"/>
    <property type="molecule type" value="Genomic_DNA"/>
</dbReference>
<evidence type="ECO:0000313" key="11">
    <source>
        <dbReference type="Proteomes" id="UP000543556"/>
    </source>
</evidence>
<dbReference type="Pfam" id="PF09286">
    <property type="entry name" value="Pro-kuma_activ"/>
    <property type="match status" value="1"/>
</dbReference>
<dbReference type="PROSITE" id="PS51695">
    <property type="entry name" value="SEDOLISIN"/>
    <property type="match status" value="1"/>
</dbReference>
<accession>A0A7Y7IIT9</accession>
<protein>
    <submittedName>
        <fullName evidence="10">S8/S53 family peptidase</fullName>
    </submittedName>
</protein>
<dbReference type="CDD" id="cd11377">
    <property type="entry name" value="Pro-peptidase_S53"/>
    <property type="match status" value="1"/>
</dbReference>
<gene>
    <name evidence="10" type="ORF">G6034_13555</name>
</gene>
<dbReference type="PROSITE" id="PS00138">
    <property type="entry name" value="SUBTILASE_SER"/>
    <property type="match status" value="1"/>
</dbReference>
<dbReference type="GO" id="GO:0004252">
    <property type="term" value="F:serine-type endopeptidase activity"/>
    <property type="evidence" value="ECO:0007669"/>
    <property type="project" value="InterPro"/>
</dbReference>
<keyword evidence="3" id="KW-0479">Metal-binding</keyword>
<dbReference type="CDD" id="cd04056">
    <property type="entry name" value="Peptidases_S53"/>
    <property type="match status" value="1"/>
</dbReference>
<feature type="domain" description="Peptidase S53" evidence="9">
    <location>
        <begin position="228"/>
        <end position="627"/>
    </location>
</feature>
<keyword evidence="5" id="KW-0720">Serine protease</keyword>
<evidence type="ECO:0000256" key="8">
    <source>
        <dbReference type="SAM" id="SignalP"/>
    </source>
</evidence>
<feature type="signal peptide" evidence="8">
    <location>
        <begin position="1"/>
        <end position="19"/>
    </location>
</feature>
<dbReference type="PANTHER" id="PTHR14218:SF15">
    <property type="entry name" value="TRIPEPTIDYL-PEPTIDASE 1"/>
    <property type="match status" value="1"/>
</dbReference>
<keyword evidence="2" id="KW-0645">Protease</keyword>
<dbReference type="InterPro" id="IPR023828">
    <property type="entry name" value="Peptidase_S8_Ser-AS"/>
</dbReference>
<dbReference type="InterPro" id="IPR030400">
    <property type="entry name" value="Sedolisin_dom"/>
</dbReference>
<evidence type="ECO:0000256" key="6">
    <source>
        <dbReference type="ARBA" id="ARBA00022837"/>
    </source>
</evidence>
<dbReference type="GO" id="GO:0008240">
    <property type="term" value="F:tripeptidyl-peptidase activity"/>
    <property type="evidence" value="ECO:0007669"/>
    <property type="project" value="TreeGrafter"/>
</dbReference>
<dbReference type="Gene3D" id="3.40.50.200">
    <property type="entry name" value="Peptidase S8/S53 domain"/>
    <property type="match status" value="1"/>
</dbReference>
<dbReference type="RefSeq" id="WP_176635636.1">
    <property type="nucleotide sequence ID" value="NZ_JAAMFM010000021.1"/>
</dbReference>
<keyword evidence="11" id="KW-1185">Reference proteome</keyword>